<dbReference type="GO" id="GO:0007156">
    <property type="term" value="P:homophilic cell adhesion via plasma membrane adhesion molecules"/>
    <property type="evidence" value="ECO:0007669"/>
    <property type="project" value="InterPro"/>
</dbReference>
<evidence type="ECO:0000256" key="3">
    <source>
        <dbReference type="ARBA" id="ARBA00004613"/>
    </source>
</evidence>
<keyword evidence="6" id="KW-0812">Transmembrane</keyword>
<dbReference type="PRINTS" id="PR00205">
    <property type="entry name" value="CADHERIN"/>
</dbReference>
<dbReference type="Proteomes" id="UP000273675">
    <property type="component" value="Unassembled WGS sequence"/>
</dbReference>
<dbReference type="SUPFAM" id="SSF49313">
    <property type="entry name" value="Cadherin-like"/>
    <property type="match status" value="8"/>
</dbReference>
<evidence type="ECO:0000256" key="13">
    <source>
        <dbReference type="SAM" id="SignalP"/>
    </source>
</evidence>
<evidence type="ECO:0000313" key="16">
    <source>
        <dbReference type="Proteomes" id="UP000273675"/>
    </source>
</evidence>
<dbReference type="SMART" id="SM00736">
    <property type="entry name" value="CADG"/>
    <property type="match status" value="5"/>
</dbReference>
<evidence type="ECO:0000256" key="9">
    <source>
        <dbReference type="ARBA" id="ARBA00022889"/>
    </source>
</evidence>
<comment type="subcellular location">
    <subcellularLocation>
        <location evidence="2">Membrane</location>
    </subcellularLocation>
    <subcellularLocation>
        <location evidence="3">Secreted</location>
    </subcellularLocation>
</comment>
<evidence type="ECO:0000256" key="7">
    <source>
        <dbReference type="ARBA" id="ARBA00022737"/>
    </source>
</evidence>
<dbReference type="Gene3D" id="3.40.390.10">
    <property type="entry name" value="Collagenase (Catalytic Domain)"/>
    <property type="match status" value="1"/>
</dbReference>
<dbReference type="SMART" id="SM00112">
    <property type="entry name" value="CA"/>
    <property type="match status" value="8"/>
</dbReference>
<feature type="signal peptide" evidence="13">
    <location>
        <begin position="1"/>
        <end position="36"/>
    </location>
</feature>
<dbReference type="InterPro" id="IPR006644">
    <property type="entry name" value="Cadg"/>
</dbReference>
<dbReference type="EMBL" id="RBIM01000001">
    <property type="protein sequence ID" value="RKR03730.1"/>
    <property type="molecule type" value="Genomic_DNA"/>
</dbReference>
<dbReference type="InterPro" id="IPR006026">
    <property type="entry name" value="Peptidase_Metallo"/>
</dbReference>
<dbReference type="CDD" id="cd11304">
    <property type="entry name" value="Cadherin_repeat"/>
    <property type="match status" value="8"/>
</dbReference>
<evidence type="ECO:0000256" key="11">
    <source>
        <dbReference type="ARBA" id="ARBA00023136"/>
    </source>
</evidence>
<keyword evidence="7" id="KW-0677">Repeat</keyword>
<feature type="domain" description="Cadherin" evidence="14">
    <location>
        <begin position="462"/>
        <end position="563"/>
    </location>
</feature>
<organism evidence="15 16">
    <name type="scientific">Maricaulis maris</name>
    <dbReference type="NCBI Taxonomy" id="74318"/>
    <lineage>
        <taxon>Bacteria</taxon>
        <taxon>Pseudomonadati</taxon>
        <taxon>Pseudomonadota</taxon>
        <taxon>Alphaproteobacteria</taxon>
        <taxon>Maricaulales</taxon>
        <taxon>Maricaulaceae</taxon>
        <taxon>Maricaulis</taxon>
    </lineage>
</organism>
<dbReference type="InterPro" id="IPR007280">
    <property type="entry name" value="Peptidase_C_arc/bac"/>
</dbReference>
<feature type="domain" description="Cadherin" evidence="14">
    <location>
        <begin position="570"/>
        <end position="664"/>
    </location>
</feature>
<feature type="domain" description="Cadherin" evidence="14">
    <location>
        <begin position="781"/>
        <end position="867"/>
    </location>
</feature>
<dbReference type="SUPFAM" id="SSF51120">
    <property type="entry name" value="beta-Roll"/>
    <property type="match status" value="1"/>
</dbReference>
<evidence type="ECO:0000256" key="4">
    <source>
        <dbReference type="ARBA" id="ARBA00009490"/>
    </source>
</evidence>
<gene>
    <name evidence="15" type="ORF">C7435_0168</name>
</gene>
<evidence type="ECO:0000256" key="1">
    <source>
        <dbReference type="ARBA" id="ARBA00001913"/>
    </source>
</evidence>
<feature type="domain" description="Cadherin" evidence="14">
    <location>
        <begin position="153"/>
        <end position="260"/>
    </location>
</feature>
<protein>
    <submittedName>
        <fullName evidence="15">Serralysin</fullName>
    </submittedName>
</protein>
<evidence type="ECO:0000256" key="5">
    <source>
        <dbReference type="ARBA" id="ARBA00022525"/>
    </source>
</evidence>
<dbReference type="InterPro" id="IPR050971">
    <property type="entry name" value="Cadherin-domain_protein"/>
</dbReference>
<keyword evidence="13" id="KW-0732">Signal</keyword>
<dbReference type="GO" id="GO:0016020">
    <property type="term" value="C:membrane"/>
    <property type="evidence" value="ECO:0007669"/>
    <property type="project" value="UniProtKB-SubCell"/>
</dbReference>
<evidence type="ECO:0000313" key="15">
    <source>
        <dbReference type="EMBL" id="RKR03730.1"/>
    </source>
</evidence>
<dbReference type="Pfam" id="PF00028">
    <property type="entry name" value="Cadherin"/>
    <property type="match status" value="2"/>
</dbReference>
<evidence type="ECO:0000256" key="6">
    <source>
        <dbReference type="ARBA" id="ARBA00022692"/>
    </source>
</evidence>
<name>A0A495DM64_9PROT</name>
<dbReference type="PANTHER" id="PTHR24025">
    <property type="entry name" value="DESMOGLEIN FAMILY MEMBER"/>
    <property type="match status" value="1"/>
</dbReference>
<dbReference type="GO" id="GO:0005911">
    <property type="term" value="C:cell-cell junction"/>
    <property type="evidence" value="ECO:0007669"/>
    <property type="project" value="TreeGrafter"/>
</dbReference>
<feature type="domain" description="Cadherin" evidence="14">
    <location>
        <begin position="867"/>
        <end position="969"/>
    </location>
</feature>
<keyword evidence="8" id="KW-0106">Calcium</keyword>
<evidence type="ECO:0000256" key="12">
    <source>
        <dbReference type="SAM" id="MobiDB-lite"/>
    </source>
</evidence>
<evidence type="ECO:0000259" key="14">
    <source>
        <dbReference type="PROSITE" id="PS50268"/>
    </source>
</evidence>
<dbReference type="Pfam" id="PF08548">
    <property type="entry name" value="Peptidase_M10_C"/>
    <property type="match status" value="1"/>
</dbReference>
<reference evidence="15 16" key="1">
    <citation type="submission" date="2018-10" db="EMBL/GenBank/DDBJ databases">
        <title>Genomic Encyclopedia of Type Strains, Phase IV (KMG-IV): sequencing the most valuable type-strain genomes for metagenomic binning, comparative biology and taxonomic classification.</title>
        <authorList>
            <person name="Goeker M."/>
        </authorList>
    </citation>
    <scope>NUCLEOTIDE SEQUENCE [LARGE SCALE GENOMIC DNA]</scope>
    <source>
        <strain evidence="15 16">DSM 4734</strain>
    </source>
</reference>
<keyword evidence="11" id="KW-0472">Membrane</keyword>
<dbReference type="Pfam" id="PF04151">
    <property type="entry name" value="PPC"/>
    <property type="match status" value="1"/>
</dbReference>
<keyword evidence="9" id="KW-0130">Cell adhesion</keyword>
<dbReference type="InterPro" id="IPR001343">
    <property type="entry name" value="Hemolysn_Ca-bd"/>
</dbReference>
<dbReference type="GO" id="GO:0005509">
    <property type="term" value="F:calcium ion binding"/>
    <property type="evidence" value="ECO:0007669"/>
    <property type="project" value="InterPro"/>
</dbReference>
<dbReference type="GO" id="GO:0006508">
    <property type="term" value="P:proteolysis"/>
    <property type="evidence" value="ECO:0007669"/>
    <property type="project" value="InterPro"/>
</dbReference>
<dbReference type="InterPro" id="IPR013858">
    <property type="entry name" value="Peptidase_M10B_C"/>
</dbReference>
<dbReference type="InterPro" id="IPR011049">
    <property type="entry name" value="Serralysin-like_metalloprot_C"/>
</dbReference>
<dbReference type="RefSeq" id="WP_121209667.1">
    <property type="nucleotide sequence ID" value="NZ_RBIM01000001.1"/>
</dbReference>
<evidence type="ECO:0000256" key="10">
    <source>
        <dbReference type="ARBA" id="ARBA00022989"/>
    </source>
</evidence>
<dbReference type="GO" id="GO:0008237">
    <property type="term" value="F:metallopeptidase activity"/>
    <property type="evidence" value="ECO:0007669"/>
    <property type="project" value="InterPro"/>
</dbReference>
<keyword evidence="10" id="KW-1133">Transmembrane helix</keyword>
<dbReference type="Gene3D" id="2.150.10.10">
    <property type="entry name" value="Serralysin-like metalloprotease, C-terminal"/>
    <property type="match status" value="1"/>
</dbReference>
<dbReference type="GO" id="GO:0008270">
    <property type="term" value="F:zinc ion binding"/>
    <property type="evidence" value="ECO:0007669"/>
    <property type="project" value="InterPro"/>
</dbReference>
<dbReference type="SUPFAM" id="SSF55486">
    <property type="entry name" value="Metalloproteases ('zincins'), catalytic domain"/>
    <property type="match status" value="1"/>
</dbReference>
<dbReference type="Gene3D" id="2.60.120.380">
    <property type="match status" value="1"/>
</dbReference>
<evidence type="ECO:0000256" key="2">
    <source>
        <dbReference type="ARBA" id="ARBA00004370"/>
    </source>
</evidence>
<evidence type="ECO:0000256" key="8">
    <source>
        <dbReference type="ARBA" id="ARBA00022837"/>
    </source>
</evidence>
<dbReference type="InterPro" id="IPR024079">
    <property type="entry name" value="MetalloPept_cat_dom_sf"/>
</dbReference>
<dbReference type="Pfam" id="PF00353">
    <property type="entry name" value="HemolysinCabind"/>
    <property type="match status" value="1"/>
</dbReference>
<comment type="caution">
    <text evidence="15">The sequence shown here is derived from an EMBL/GenBank/DDBJ whole genome shotgun (WGS) entry which is preliminary data.</text>
</comment>
<feature type="region of interest" description="Disordered" evidence="12">
    <location>
        <begin position="135"/>
        <end position="161"/>
    </location>
</feature>
<comment type="similarity">
    <text evidence="4">Belongs to the peptidase M10B family.</text>
</comment>
<feature type="domain" description="Cadherin" evidence="14">
    <location>
        <begin position="260"/>
        <end position="361"/>
    </location>
</feature>
<comment type="cofactor">
    <cofactor evidence="1">
        <name>Ca(2+)</name>
        <dbReference type="ChEBI" id="CHEBI:29108"/>
    </cofactor>
</comment>
<dbReference type="InterPro" id="IPR002126">
    <property type="entry name" value="Cadherin-like_dom"/>
</dbReference>
<dbReference type="InterPro" id="IPR015919">
    <property type="entry name" value="Cadherin-like_sf"/>
</dbReference>
<sequence>MPAANKTNRQSTVRNALLSTALATGGALMLAGGAQAQEPGATPPDGFTPVSGVDGVARVAMGADGSVELVMADGRTVLIAAEDVTVLDGVVYLSDAALEANALLEAAAGAAAGGGGGGAVLGLLGGVGLLGAAAGGGGGGGGSSPTPTPPPTNTNPPVFTSAETAGVDENVTGTIYTATATDADGNSVSFSISGGADASLFSINSTTGAVTFNAPPDFENPADSGGDNDYVITIRASDGTNTTDQTVTITVGNVDETPVFSSGASASVDENDAGTVYTATATDPEGEAVTYSLGGTDAALFTIDAATGAVSFVAAPDFENPGDANGDNVYEVIVTASDGTTSSTQAVSITVNGVEEGPASFTSGTATSFDENGTGVVYTATTTDPDNDTITYSLGTAGDSALFAIDAATGELTFLTAPDFEAPADGNADNVYEVEIQANDGTATTTHTVSVTVDNVDEAPAITSGATASVAENTAGTVYTATATDPEGATLTYSVTGADAALFSIDANTGAVSFLAPPDFETPLDADGDNVYEITVNASDGANTVTQAVSISVTNVNEFAPVFSSAAVDTVAEDSVGSFYTAAATDGDGDTLTYSIAASGDGALFQIDSATGELSFVSSPDFENPADANADNVYELTLQASDGSTTTTHALVVTVTNVNAAPVITSSATANFVENGGGTAYTVTATDGDGDAIVYSIGGTDAALFAINAATGAVSFLVSPDFEAPADDDGDNVYDITVTASDGLLSDTESVAISVTNENDVAPVITSAASASTAENNSGTVYTATATDAEGDTISYTITGTDAALFQINASTGAVSFLTPPDFESPADNGGDNVYDFTVVASDGTLTDTQAVSITVTDVDEANAPVFSSAASQSVSENQTSAYVATATDPQGDTVSYSISGTDSALFSIDAATGEVTFNAAPDAEAPGDANADGNYEFTVTASDGSASNNLSVTVTVDNIDDAAEIPDNDSTEISMVSGGSYVGNLETAGDEDWIRVELVAGQRYEFNLTGTGAEEVEDPLIRLFDASGDLIAENDDISLGSIRDSRLAFTAETSGTYYIEVDSWDGGSTDERTGEYTFEFHHVDPLSAWNYQEIGDYLNANGFGGLQWDRSTGDTITVNITALTTDGQTLARAALQLWSDITGITFSEVATGGEITFDDDEEGAFAGPDTTSGGFITSASVNVGTGWLSTYGTNLDGYSFQTYIHEIGHALGLGHGGPYDGSADYAVDAIYLNDSWQASIMSYFSQNENTYVDASFGYVIGPQVADIIAVHDMYGASTTTRSGDTVYGYNSTAGNTIFDATAFTNPVSFTIFDAGGTDTLDYSGSGADQILDLREQAYSSVQGRTGNVGIAKDTVIENAIGGSGDDILVGNDADNTLTGNGGADTFYASGGTDVFDGGSGNDTVIFSGASSEYSLSTNGSGNTVVTDNRAGSPDGIVELISVETITYDGATGHPEYFGDPENAGQEGLDLDKPLELSPIDPRFAVSEDGGHLVMAVLNDSKAPDHGHDRHVYPHLSDDDLALLEALGDSDANAMTLSVEKGAVQVMREWALDMSMDIDVAVLTEKAGPVMETLTLPEATGLAITASQPLHLASFQPGAPGGESTDPFGAWVPALLDETPDGWA</sequence>
<dbReference type="SMART" id="SM00235">
    <property type="entry name" value="ZnMc"/>
    <property type="match status" value="1"/>
</dbReference>
<dbReference type="PANTHER" id="PTHR24025:SF31">
    <property type="entry name" value="NEURAL-CADHERIN"/>
    <property type="match status" value="1"/>
</dbReference>
<keyword evidence="5" id="KW-0964">Secreted</keyword>
<dbReference type="OrthoDB" id="7629535at2"/>
<dbReference type="Gene3D" id="2.60.40.60">
    <property type="entry name" value="Cadherins"/>
    <property type="match status" value="8"/>
</dbReference>
<dbReference type="PROSITE" id="PS50268">
    <property type="entry name" value="CADHERIN_2"/>
    <property type="match status" value="8"/>
</dbReference>
<dbReference type="GO" id="GO:0005615">
    <property type="term" value="C:extracellular space"/>
    <property type="evidence" value="ECO:0007669"/>
    <property type="project" value="InterPro"/>
</dbReference>
<feature type="chain" id="PRO_5019746428" evidence="13">
    <location>
        <begin position="37"/>
        <end position="1624"/>
    </location>
</feature>
<feature type="domain" description="Cadherin" evidence="14">
    <location>
        <begin position="682"/>
        <end position="765"/>
    </location>
</feature>
<proteinExistence type="inferred from homology"/>
<feature type="domain" description="Cadherin" evidence="14">
    <location>
        <begin position="373"/>
        <end position="462"/>
    </location>
</feature>
<accession>A0A495DM64</accession>